<proteinExistence type="predicted"/>
<organism evidence="2 3">
    <name type="scientific">Leptospira borgpetersenii serovar Hardjo-bovis (strain JB197)</name>
    <dbReference type="NCBI Taxonomy" id="355277"/>
    <lineage>
        <taxon>Bacteria</taxon>
        <taxon>Pseudomonadati</taxon>
        <taxon>Spirochaetota</taxon>
        <taxon>Spirochaetia</taxon>
        <taxon>Leptospirales</taxon>
        <taxon>Leptospiraceae</taxon>
        <taxon>Leptospira</taxon>
    </lineage>
</organism>
<keyword evidence="1" id="KW-0472">Membrane</keyword>
<evidence type="ECO:0000256" key="1">
    <source>
        <dbReference type="SAM" id="Phobius"/>
    </source>
</evidence>
<accession>Q04V38</accession>
<dbReference type="HOGENOM" id="CLU_1946149_0_0_12"/>
<name>Q04V38_LEPBJ</name>
<dbReference type="Proteomes" id="UP000000656">
    <property type="component" value="Chromosome 1"/>
</dbReference>
<evidence type="ECO:0000313" key="2">
    <source>
        <dbReference type="EMBL" id="ABJ75232.1"/>
    </source>
</evidence>
<dbReference type="EMBL" id="CP000350">
    <property type="protein sequence ID" value="ABJ75232.1"/>
    <property type="molecule type" value="Genomic_DNA"/>
</dbReference>
<keyword evidence="1" id="KW-1133">Transmembrane helix</keyword>
<protein>
    <submittedName>
        <fullName evidence="2">Uncharacterized protein</fullName>
    </submittedName>
</protein>
<dbReference type="AlphaFoldDB" id="Q04V38"/>
<feature type="transmembrane region" description="Helical" evidence="1">
    <location>
        <begin position="12"/>
        <end position="36"/>
    </location>
</feature>
<sequence length="129" mass="14927">MSLSARKLLLQINGIALILASTVAFFALDILVNLFWKGAGAFYFRGTGICRNRFFRGARARFYTWSPSFSCGTETILAYYRRCDSHFIRNCEYSYVGNFYRCEQFTYGLRNYGDALDFCIFSIACRLPF</sequence>
<reference evidence="2 3" key="1">
    <citation type="journal article" date="2006" name="Proc. Natl. Acad. Sci. U.S.A.">
        <title>Genome reduction in Leptospira borgpetersenii reflects limited transmission potential.</title>
        <authorList>
            <person name="Bulach D.M."/>
            <person name="Zuerner R.L."/>
            <person name="Wilson P."/>
            <person name="Seemann T."/>
            <person name="McGrath A."/>
            <person name="Cullen P.A."/>
            <person name="Davis J."/>
            <person name="Johnson M."/>
            <person name="Kuczek E."/>
            <person name="Alt D.P."/>
            <person name="Peterson-Burch B."/>
            <person name="Coppel R.L."/>
            <person name="Rood J.I."/>
            <person name="Davies J.K."/>
            <person name="Adler B."/>
        </authorList>
    </citation>
    <scope>NUCLEOTIDE SEQUENCE [LARGE SCALE GENOMIC DNA]</scope>
    <source>
        <strain evidence="2 3">JB197</strain>
    </source>
</reference>
<dbReference type="KEGG" id="lbj:LBJ_0537"/>
<evidence type="ECO:0000313" key="3">
    <source>
        <dbReference type="Proteomes" id="UP000000656"/>
    </source>
</evidence>
<keyword evidence="1" id="KW-0812">Transmembrane</keyword>
<gene>
    <name evidence="2" type="ordered locus">LBJ_0537</name>
</gene>